<organism evidence="2 3">
    <name type="scientific">Vibrio mytili</name>
    <dbReference type="NCBI Taxonomy" id="50718"/>
    <lineage>
        <taxon>Bacteria</taxon>
        <taxon>Pseudomonadati</taxon>
        <taxon>Pseudomonadota</taxon>
        <taxon>Gammaproteobacteria</taxon>
        <taxon>Vibrionales</taxon>
        <taxon>Vibrionaceae</taxon>
        <taxon>Vibrio</taxon>
    </lineage>
</organism>
<dbReference type="PANTHER" id="PTHR30251">
    <property type="entry name" value="PILUS ASSEMBLY CHAPERONE"/>
    <property type="match status" value="1"/>
</dbReference>
<dbReference type="OrthoDB" id="5865026at2"/>
<keyword evidence="1" id="KW-0732">Signal</keyword>
<reference evidence="2 3" key="1">
    <citation type="submission" date="2015-01" db="EMBL/GenBank/DDBJ databases">
        <title>Draft genome of Vibrio mytili type strain CAIM 528.</title>
        <authorList>
            <person name="Gonzalez-Castillo A."/>
            <person name="Gomez-Gil B."/>
            <person name="Enciso-Ibarra J."/>
        </authorList>
    </citation>
    <scope>NUCLEOTIDE SEQUENCE [LARGE SCALE GENOMIC DNA]</scope>
    <source>
        <strain evidence="2 3">CAIM 528</strain>
    </source>
</reference>
<dbReference type="Gene3D" id="2.60.40.10">
    <property type="entry name" value="Immunoglobulins"/>
    <property type="match status" value="1"/>
</dbReference>
<evidence type="ECO:0008006" key="4">
    <source>
        <dbReference type="Google" id="ProtNLM"/>
    </source>
</evidence>
<keyword evidence="3" id="KW-1185">Reference proteome</keyword>
<evidence type="ECO:0000256" key="1">
    <source>
        <dbReference type="SAM" id="SignalP"/>
    </source>
</evidence>
<feature type="chain" id="PRO_5002165567" description="Pili assembly chaperone N-terminal domain-containing protein" evidence="1">
    <location>
        <begin position="20"/>
        <end position="221"/>
    </location>
</feature>
<feature type="signal peptide" evidence="1">
    <location>
        <begin position="1"/>
        <end position="19"/>
    </location>
</feature>
<evidence type="ECO:0000313" key="3">
    <source>
        <dbReference type="Proteomes" id="UP000031977"/>
    </source>
</evidence>
<dbReference type="InterPro" id="IPR013783">
    <property type="entry name" value="Ig-like_fold"/>
</dbReference>
<dbReference type="SUPFAM" id="SSF49354">
    <property type="entry name" value="PapD-like"/>
    <property type="match status" value="1"/>
</dbReference>
<evidence type="ECO:0000313" key="2">
    <source>
        <dbReference type="EMBL" id="KIN11791.1"/>
    </source>
</evidence>
<accession>A0A0C3HU98</accession>
<comment type="caution">
    <text evidence="2">The sequence shown here is derived from an EMBL/GenBank/DDBJ whole genome shotgun (WGS) entry which is preliminary data.</text>
</comment>
<dbReference type="EMBL" id="JXOK01000010">
    <property type="protein sequence ID" value="KIN11791.1"/>
    <property type="molecule type" value="Genomic_DNA"/>
</dbReference>
<dbReference type="RefSeq" id="WP_041154517.1">
    <property type="nucleotide sequence ID" value="NZ_CBCRVP010000003.1"/>
</dbReference>
<protein>
    <recommendedName>
        <fullName evidence="4">Pili assembly chaperone N-terminal domain-containing protein</fullName>
    </recommendedName>
</protein>
<dbReference type="InterPro" id="IPR008962">
    <property type="entry name" value="PapD-like_sf"/>
</dbReference>
<name>A0A0C3HU98_9VIBR</name>
<dbReference type="STRING" id="50718.SU60_04480"/>
<dbReference type="Proteomes" id="UP000031977">
    <property type="component" value="Unassembled WGS sequence"/>
</dbReference>
<gene>
    <name evidence="2" type="ORF">SU60_04480</name>
</gene>
<dbReference type="InterPro" id="IPR050643">
    <property type="entry name" value="Periplasmic_pilus_chap"/>
</dbReference>
<proteinExistence type="predicted"/>
<dbReference type="AlphaFoldDB" id="A0A0C3HU98"/>
<dbReference type="PANTHER" id="PTHR30251:SF4">
    <property type="entry name" value="SLR1668 PROTEIN"/>
    <property type="match status" value="1"/>
</dbReference>
<sequence length="221" mass="25168">MLTRFYSIMLLTFSNIVFANFVVSPTQVETSVKTKVVSYTIENRTDVRAAYDIQVFERQLLPSGEEVLLDTKDLRAFPSKVIVEAGKKKRIKVMYLGKRDISSEKPYRVNFIQDDKDVSQEQSNNLNVRFEFFTSLYIQPKNISSKLETEVVKKNGQWLLYLQNTGTKHHILNDWKLALGGSDSNTVSMPAVNVLANTHVYLPINKKLESGALNSISIIDK</sequence>